<dbReference type="InterPro" id="IPR012337">
    <property type="entry name" value="RNaseH-like_sf"/>
</dbReference>
<keyword evidence="4" id="KW-1185">Reference proteome</keyword>
<dbReference type="InterPro" id="IPR036397">
    <property type="entry name" value="RNaseH_sf"/>
</dbReference>
<dbReference type="AlphaFoldDB" id="A0A834HHW8"/>
<protein>
    <recommendedName>
        <fullName evidence="2">Integrase catalytic domain-containing protein</fullName>
    </recommendedName>
</protein>
<feature type="domain" description="Integrase catalytic" evidence="2">
    <location>
        <begin position="150"/>
        <end position="314"/>
    </location>
</feature>
<accession>A0A834HHW8</accession>
<dbReference type="Proteomes" id="UP000626092">
    <property type="component" value="Unassembled WGS sequence"/>
</dbReference>
<evidence type="ECO:0000313" key="4">
    <source>
        <dbReference type="Proteomes" id="UP000626092"/>
    </source>
</evidence>
<sequence>MQGKTFTADVRVLQIGGCDMVLGVQWLSTLGPIVWDFKNLKMQFNWLAKPFLLKGNTQCKVEQVSQKQMDKSLQQEQQGYLVFEEPKTLPPTKPFDHRIALAQGSAPVQVKPYRSLKPQIPLRPKDFHFNAAEMVDQVVGTETVASPGLLQPLPIPERMWTDISMDFVEGLLVSQGKSVIFVVVDRLSKHVHFMALSHPYTALDVAKVFLDTIFKLHGMPASIVSDRDVIFTCSFWKGLFHLQGTTLNLSTSYHPHTDGQTEVVNRCLETYIRCMTGDKPKSWVQWLPLAERWFNTTYHTSTHLTPYQAIYGRVPPSYIYYIPSSSRIAALDQWCSEREATLRILKEHSHHAQNRMKQQADKHRSERSRAVAHPTLPPISSDRVLEPQPIAVLDRRLVKYKGRLALRFSFNGQVPSLRMLLGRSTMSCYPSFLNSNLGDKAHLKGVDMIRA</sequence>
<dbReference type="GO" id="GO:0003676">
    <property type="term" value="F:nucleic acid binding"/>
    <property type="evidence" value="ECO:0007669"/>
    <property type="project" value="InterPro"/>
</dbReference>
<comment type="caution">
    <text evidence="3">The sequence shown here is derived from an EMBL/GenBank/DDBJ whole genome shotgun (WGS) entry which is preliminary data.</text>
</comment>
<dbReference type="GO" id="GO:0015074">
    <property type="term" value="P:DNA integration"/>
    <property type="evidence" value="ECO:0007669"/>
    <property type="project" value="InterPro"/>
</dbReference>
<evidence type="ECO:0000259" key="2">
    <source>
        <dbReference type="PROSITE" id="PS50994"/>
    </source>
</evidence>
<dbReference type="PANTHER" id="PTHR45835:SF104">
    <property type="entry name" value="PROTEIN NYNRIN-LIKE"/>
    <property type="match status" value="1"/>
</dbReference>
<dbReference type="OrthoDB" id="5554229at2759"/>
<organism evidence="3 4">
    <name type="scientific">Rhododendron simsii</name>
    <name type="common">Sims's rhododendron</name>
    <dbReference type="NCBI Taxonomy" id="118357"/>
    <lineage>
        <taxon>Eukaryota</taxon>
        <taxon>Viridiplantae</taxon>
        <taxon>Streptophyta</taxon>
        <taxon>Embryophyta</taxon>
        <taxon>Tracheophyta</taxon>
        <taxon>Spermatophyta</taxon>
        <taxon>Magnoliopsida</taxon>
        <taxon>eudicotyledons</taxon>
        <taxon>Gunneridae</taxon>
        <taxon>Pentapetalae</taxon>
        <taxon>asterids</taxon>
        <taxon>Ericales</taxon>
        <taxon>Ericaceae</taxon>
        <taxon>Ericoideae</taxon>
        <taxon>Rhodoreae</taxon>
        <taxon>Rhododendron</taxon>
    </lineage>
</organism>
<dbReference type="PROSITE" id="PS50994">
    <property type="entry name" value="INTEGRASE"/>
    <property type="match status" value="1"/>
</dbReference>
<dbReference type="InterPro" id="IPR001584">
    <property type="entry name" value="Integrase_cat-core"/>
</dbReference>
<name>A0A834HHW8_RHOSS</name>
<proteinExistence type="predicted"/>
<reference evidence="3" key="1">
    <citation type="submission" date="2019-11" db="EMBL/GenBank/DDBJ databases">
        <authorList>
            <person name="Liu Y."/>
            <person name="Hou J."/>
            <person name="Li T.-Q."/>
            <person name="Guan C.-H."/>
            <person name="Wu X."/>
            <person name="Wu H.-Z."/>
            <person name="Ling F."/>
            <person name="Zhang R."/>
            <person name="Shi X.-G."/>
            <person name="Ren J.-P."/>
            <person name="Chen E.-F."/>
            <person name="Sun J.-M."/>
        </authorList>
    </citation>
    <scope>NUCLEOTIDE SEQUENCE</scope>
    <source>
        <strain evidence="3">Adult_tree_wgs_1</strain>
        <tissue evidence="3">Leaves</tissue>
    </source>
</reference>
<evidence type="ECO:0000313" key="3">
    <source>
        <dbReference type="EMBL" id="KAF7152525.1"/>
    </source>
</evidence>
<feature type="compositionally biased region" description="Basic and acidic residues" evidence="1">
    <location>
        <begin position="358"/>
        <end position="369"/>
    </location>
</feature>
<dbReference type="SUPFAM" id="SSF53098">
    <property type="entry name" value="Ribonuclease H-like"/>
    <property type="match status" value="1"/>
</dbReference>
<dbReference type="PANTHER" id="PTHR45835">
    <property type="entry name" value="YALI0A06105P"/>
    <property type="match status" value="1"/>
</dbReference>
<gene>
    <name evidence="3" type="ORF">RHSIM_Rhsim01G0093500</name>
</gene>
<feature type="region of interest" description="Disordered" evidence="1">
    <location>
        <begin position="349"/>
        <end position="369"/>
    </location>
</feature>
<dbReference type="Gene3D" id="3.30.420.10">
    <property type="entry name" value="Ribonuclease H-like superfamily/Ribonuclease H"/>
    <property type="match status" value="1"/>
</dbReference>
<evidence type="ECO:0000256" key="1">
    <source>
        <dbReference type="SAM" id="MobiDB-lite"/>
    </source>
</evidence>
<dbReference type="EMBL" id="WJXA01000001">
    <property type="protein sequence ID" value="KAF7152525.1"/>
    <property type="molecule type" value="Genomic_DNA"/>
</dbReference>